<evidence type="ECO:0000256" key="1">
    <source>
        <dbReference type="SAM" id="MobiDB-lite"/>
    </source>
</evidence>
<proteinExistence type="predicted"/>
<accession>A0AAD9QLX1</accession>
<reference evidence="2" key="2">
    <citation type="journal article" date="2023" name="Science">
        <title>Genomic signatures of disease resistance in endangered staghorn corals.</title>
        <authorList>
            <person name="Vollmer S.V."/>
            <person name="Selwyn J.D."/>
            <person name="Despard B.A."/>
            <person name="Roesel C.L."/>
        </authorList>
    </citation>
    <scope>NUCLEOTIDE SEQUENCE</scope>
    <source>
        <strain evidence="2">K2</strain>
    </source>
</reference>
<dbReference type="InterPro" id="IPR019399">
    <property type="entry name" value="Parkin_co-regulated_protein"/>
</dbReference>
<feature type="compositionally biased region" description="Polar residues" evidence="1">
    <location>
        <begin position="1"/>
        <end position="11"/>
    </location>
</feature>
<dbReference type="Proteomes" id="UP001249851">
    <property type="component" value="Unassembled WGS sequence"/>
</dbReference>
<dbReference type="Pfam" id="PF10274">
    <property type="entry name" value="ParcG"/>
    <property type="match status" value="1"/>
</dbReference>
<keyword evidence="3" id="KW-1185">Reference proteome</keyword>
<gene>
    <name evidence="2" type="ORF">P5673_012659</name>
</gene>
<dbReference type="AlphaFoldDB" id="A0AAD9QLX1"/>
<evidence type="ECO:0000313" key="2">
    <source>
        <dbReference type="EMBL" id="KAK2563681.1"/>
    </source>
</evidence>
<protein>
    <submittedName>
        <fullName evidence="2">PACRG-like protein</fullName>
    </submittedName>
</protein>
<evidence type="ECO:0000313" key="3">
    <source>
        <dbReference type="Proteomes" id="UP001249851"/>
    </source>
</evidence>
<sequence>MASAMSTSSRKSAPARQRPSDVLNPKTIDPFNAKKPKSSFAASYTNGGVPCRLVHGSVKHRLQWSTSPENLPFDPVLVTLAEGLQETKHPYTFVAREGFREMLEVDDAALRTLPLLGKLVVPLRVALASPDSEVFHSSLEAMVQLSAVVGPSLNPHLKALLPQVSKRFMDKTHKERILHALQRLEQNVGKESVPIIKSKIPTYQSVRL</sequence>
<dbReference type="EMBL" id="JARQWQ010000024">
    <property type="protein sequence ID" value="KAK2563681.1"/>
    <property type="molecule type" value="Genomic_DNA"/>
</dbReference>
<dbReference type="PANTHER" id="PTHR21207">
    <property type="entry name" value="PARKIN COREGULATED GENE PROTEIN PARK2 COREGULATED"/>
    <property type="match status" value="1"/>
</dbReference>
<dbReference type="PANTHER" id="PTHR21207:SF1">
    <property type="entry name" value="PACRG-LIKE PROTEIN"/>
    <property type="match status" value="1"/>
</dbReference>
<organism evidence="2 3">
    <name type="scientific">Acropora cervicornis</name>
    <name type="common">Staghorn coral</name>
    <dbReference type="NCBI Taxonomy" id="6130"/>
    <lineage>
        <taxon>Eukaryota</taxon>
        <taxon>Metazoa</taxon>
        <taxon>Cnidaria</taxon>
        <taxon>Anthozoa</taxon>
        <taxon>Hexacorallia</taxon>
        <taxon>Scleractinia</taxon>
        <taxon>Astrocoeniina</taxon>
        <taxon>Acroporidae</taxon>
        <taxon>Acropora</taxon>
    </lineage>
</organism>
<dbReference type="SUPFAM" id="SSF48371">
    <property type="entry name" value="ARM repeat"/>
    <property type="match status" value="1"/>
</dbReference>
<reference evidence="2" key="1">
    <citation type="journal article" date="2023" name="G3 (Bethesda)">
        <title>Whole genome assembly and annotation of the endangered Caribbean coral Acropora cervicornis.</title>
        <authorList>
            <person name="Selwyn J.D."/>
            <person name="Vollmer S.V."/>
        </authorList>
    </citation>
    <scope>NUCLEOTIDE SEQUENCE</scope>
    <source>
        <strain evidence="2">K2</strain>
    </source>
</reference>
<comment type="caution">
    <text evidence="2">The sequence shown here is derived from an EMBL/GenBank/DDBJ whole genome shotgun (WGS) entry which is preliminary data.</text>
</comment>
<dbReference type="InterPro" id="IPR011989">
    <property type="entry name" value="ARM-like"/>
</dbReference>
<dbReference type="Gene3D" id="1.25.10.10">
    <property type="entry name" value="Leucine-rich Repeat Variant"/>
    <property type="match status" value="1"/>
</dbReference>
<name>A0AAD9QLX1_ACRCE</name>
<dbReference type="InterPro" id="IPR016024">
    <property type="entry name" value="ARM-type_fold"/>
</dbReference>
<feature type="region of interest" description="Disordered" evidence="1">
    <location>
        <begin position="1"/>
        <end position="34"/>
    </location>
</feature>